<dbReference type="AlphaFoldDB" id="A0A8J7K1C3"/>
<name>A0A8J7K1C3_9CYAN</name>
<dbReference type="InterPro" id="IPR037215">
    <property type="entry name" value="GUN4-like_sf"/>
</dbReference>
<reference evidence="3" key="1">
    <citation type="submission" date="2020-10" db="EMBL/GenBank/DDBJ databases">
        <authorList>
            <person name="Castelo-Branco R."/>
            <person name="Eusebio N."/>
            <person name="Adriana R."/>
            <person name="Vieira A."/>
            <person name="Brugerolle De Fraissinette N."/>
            <person name="Rezende De Castro R."/>
            <person name="Schneider M.P."/>
            <person name="Vasconcelos V."/>
            <person name="Leao P.N."/>
        </authorList>
    </citation>
    <scope>NUCLEOTIDE SEQUENCE</scope>
    <source>
        <strain evidence="3">LEGE 06105</strain>
    </source>
</reference>
<evidence type="ECO:0000313" key="4">
    <source>
        <dbReference type="Proteomes" id="UP000620559"/>
    </source>
</evidence>
<sequence>MVDYIFSGSLPENASTYVTRDADGELYDGLQAGKFCYVLNSRQSGKSSLRVQTMRRLRENGVECAAIDLSAGGIQNVPPEQWYADLIDTLIDSFDLDVDFGEWWGANQLNSLVTKFRKFLEEILLVEVKENIVIFIDEIDSVLSLNFPTDDFFAFIRSCYNQRVDNPAYNRLTFCLLGVASPSNLIQDKQRTPFNIGKAISLQGFQLHEVEPLVKGLKGKFSEPQAVMQEILDWTKGQPFLTQKLCQFMVEESEKENPRTVEEVVRSKIIENWESQDEPEHLRTIRARILSNEERAGYLLDLYQQVRRSEVETEITADNTLEQSELLLSGLVARREGKLRVYNLIYKQVFNENWVENELKNLRPYSESFKFWVASGGKDESRLLRGKALIDAKEWGKDKNLSYQDKQFLAASREKEIQEKIAADEQAAKLERERKDKEAVEKRNLVLSEANQKAKRRIAIGSFILVFTLSFTAISSLVAANKVREASKTNEYLATVETLAKLAGQLEDESSDSEAKELFSQAGQSVNIKDHKLRLAILNAGISYAYQKLKLKDLEEAQKNLDRSKQQIKKQCKLSEQNIPNEASQFCILTLKTSANLLREQKKSQEAIREYQSAYKYLEKLKSKGKRGNKTVNNISPPFQDTQIKILSKENVEALHREFIDLLSKAGNENLKSQVKESLKEHYLDELNNLLANKKWQEADQRTDRLMLYVANRESSSYLDIDSLKTFSCKSLQDIDSLWVKHSDERFGFSVQKQIWVKTGNRLGIIEPSDEDGKNFKRFISRVGWYDSEERAWKNYAKVIEVVDKNYQQAPVGTLPHTRYMDYGAVENGISFLALRLVNFNI</sequence>
<dbReference type="Gene3D" id="3.40.50.300">
    <property type="entry name" value="P-loop containing nucleotide triphosphate hydrolases"/>
    <property type="match status" value="1"/>
</dbReference>
<dbReference type="RefSeq" id="WP_193916904.1">
    <property type="nucleotide sequence ID" value="NZ_JADEWL010000006.1"/>
</dbReference>
<dbReference type="GO" id="GO:0046906">
    <property type="term" value="F:tetrapyrrole binding"/>
    <property type="evidence" value="ECO:0007669"/>
    <property type="project" value="TreeGrafter"/>
</dbReference>
<evidence type="ECO:0000256" key="1">
    <source>
        <dbReference type="SAM" id="Coils"/>
    </source>
</evidence>
<dbReference type="EMBL" id="JADEWL010000006">
    <property type="protein sequence ID" value="MBE9211692.1"/>
    <property type="molecule type" value="Genomic_DNA"/>
</dbReference>
<proteinExistence type="predicted"/>
<feature type="coiled-coil region" evidence="1">
    <location>
        <begin position="547"/>
        <end position="574"/>
    </location>
</feature>
<dbReference type="CDD" id="cd16383">
    <property type="entry name" value="GUN4"/>
    <property type="match status" value="1"/>
</dbReference>
<comment type="caution">
    <text evidence="3">The sequence shown here is derived from an EMBL/GenBank/DDBJ whole genome shotgun (WGS) entry which is preliminary data.</text>
</comment>
<dbReference type="Proteomes" id="UP000620559">
    <property type="component" value="Unassembled WGS sequence"/>
</dbReference>
<dbReference type="SUPFAM" id="SSF52540">
    <property type="entry name" value="P-loop containing nucleoside triphosphate hydrolases"/>
    <property type="match status" value="1"/>
</dbReference>
<feature type="domain" description="GUN4-like" evidence="2">
    <location>
        <begin position="681"/>
        <end position="819"/>
    </location>
</feature>
<keyword evidence="4" id="KW-1185">Reference proteome</keyword>
<dbReference type="Gene3D" id="1.25.40.620">
    <property type="match status" value="1"/>
</dbReference>
<evidence type="ECO:0000313" key="3">
    <source>
        <dbReference type="EMBL" id="MBE9211692.1"/>
    </source>
</evidence>
<gene>
    <name evidence="3" type="ORF">IQ247_02995</name>
</gene>
<dbReference type="InterPro" id="IPR027417">
    <property type="entry name" value="P-loop_NTPase"/>
</dbReference>
<keyword evidence="1" id="KW-0175">Coiled coil</keyword>
<accession>A0A8J7K1C3</accession>
<dbReference type="PANTHER" id="PTHR34800">
    <property type="entry name" value="TETRAPYRROLE-BINDING PROTEIN, CHLOROPLASTIC"/>
    <property type="match status" value="1"/>
</dbReference>
<dbReference type="Pfam" id="PF05419">
    <property type="entry name" value="GUN4"/>
    <property type="match status" value="1"/>
</dbReference>
<protein>
    <submittedName>
        <fullName evidence="3">GUN4 domain-containing protein</fullName>
    </submittedName>
</protein>
<organism evidence="3 4">
    <name type="scientific">Plectonema cf. radiosum LEGE 06105</name>
    <dbReference type="NCBI Taxonomy" id="945769"/>
    <lineage>
        <taxon>Bacteria</taxon>
        <taxon>Bacillati</taxon>
        <taxon>Cyanobacteriota</taxon>
        <taxon>Cyanophyceae</taxon>
        <taxon>Oscillatoriophycideae</taxon>
        <taxon>Oscillatoriales</taxon>
        <taxon>Microcoleaceae</taxon>
        <taxon>Plectonema</taxon>
    </lineage>
</organism>
<dbReference type="InterPro" id="IPR008629">
    <property type="entry name" value="GUN4-like"/>
</dbReference>
<feature type="coiled-coil region" evidence="1">
    <location>
        <begin position="413"/>
        <end position="457"/>
    </location>
</feature>
<dbReference type="PANTHER" id="PTHR34800:SF1">
    <property type="entry name" value="TETRAPYRROLE-BINDING PROTEIN, CHLOROPLASTIC"/>
    <property type="match status" value="1"/>
</dbReference>
<dbReference type="Gene3D" id="1.10.10.1770">
    <property type="entry name" value="Gun4-like"/>
    <property type="match status" value="1"/>
</dbReference>
<dbReference type="SUPFAM" id="SSF140869">
    <property type="entry name" value="GUN4-like"/>
    <property type="match status" value="1"/>
</dbReference>
<dbReference type="Pfam" id="PF14516">
    <property type="entry name" value="AAA_35"/>
    <property type="match status" value="1"/>
</dbReference>
<evidence type="ECO:0000259" key="2">
    <source>
        <dbReference type="Pfam" id="PF05419"/>
    </source>
</evidence>